<name>A0AA45L4Z5_9PSEU</name>
<dbReference type="Proteomes" id="UP000677152">
    <property type="component" value="Chromosome"/>
</dbReference>
<dbReference type="Gene3D" id="3.40.50.150">
    <property type="entry name" value="Vaccinia Virus protein VP39"/>
    <property type="match status" value="1"/>
</dbReference>
<evidence type="ECO:0000313" key="2">
    <source>
        <dbReference type="EMBL" id="QUF03427.1"/>
    </source>
</evidence>
<organism evidence="2 3">
    <name type="scientific">Actinosynnema pretiosum subsp. pretiosum</name>
    <dbReference type="NCBI Taxonomy" id="103721"/>
    <lineage>
        <taxon>Bacteria</taxon>
        <taxon>Bacillati</taxon>
        <taxon>Actinomycetota</taxon>
        <taxon>Actinomycetes</taxon>
        <taxon>Pseudonocardiales</taxon>
        <taxon>Pseudonocardiaceae</taxon>
        <taxon>Actinosynnema</taxon>
    </lineage>
</organism>
<dbReference type="AlphaFoldDB" id="A0AA45L4Z5"/>
<dbReference type="EMBL" id="CP073249">
    <property type="protein sequence ID" value="QUF03427.1"/>
    <property type="molecule type" value="Genomic_DNA"/>
</dbReference>
<evidence type="ECO:0000259" key="1">
    <source>
        <dbReference type="Pfam" id="PF13649"/>
    </source>
</evidence>
<dbReference type="InterPro" id="IPR041698">
    <property type="entry name" value="Methyltransf_25"/>
</dbReference>
<keyword evidence="2" id="KW-0808">Transferase</keyword>
<dbReference type="InterPro" id="IPR029063">
    <property type="entry name" value="SAM-dependent_MTases_sf"/>
</dbReference>
<protein>
    <submittedName>
        <fullName evidence="2">Class I SAM-dependent methyltransferase</fullName>
    </submittedName>
</protein>
<dbReference type="GO" id="GO:0032259">
    <property type="term" value="P:methylation"/>
    <property type="evidence" value="ECO:0007669"/>
    <property type="project" value="UniProtKB-KW"/>
</dbReference>
<dbReference type="GO" id="GO:0008168">
    <property type="term" value="F:methyltransferase activity"/>
    <property type="evidence" value="ECO:0007669"/>
    <property type="project" value="UniProtKB-KW"/>
</dbReference>
<feature type="domain" description="Methyltransferase" evidence="1">
    <location>
        <begin position="51"/>
        <end position="144"/>
    </location>
</feature>
<accession>A0AA45L4Z5</accession>
<dbReference type="CDD" id="cd02440">
    <property type="entry name" value="AdoMet_MTases"/>
    <property type="match status" value="1"/>
</dbReference>
<proteinExistence type="predicted"/>
<dbReference type="Pfam" id="PF13649">
    <property type="entry name" value="Methyltransf_25"/>
    <property type="match status" value="1"/>
</dbReference>
<gene>
    <name evidence="2" type="ORF">KCV87_29110</name>
</gene>
<keyword evidence="2" id="KW-0489">Methyltransferase</keyword>
<evidence type="ECO:0000313" key="3">
    <source>
        <dbReference type="Proteomes" id="UP000677152"/>
    </source>
</evidence>
<dbReference type="SUPFAM" id="SSF53335">
    <property type="entry name" value="S-adenosyl-L-methionine-dependent methyltransferases"/>
    <property type="match status" value="1"/>
</dbReference>
<reference evidence="2" key="1">
    <citation type="submission" date="2021-04" db="EMBL/GenBank/DDBJ databases">
        <title>Genomic sequence of Actinosynnema pretiosum subsp. pretiosum ATCC 31280 (C-14919).</title>
        <authorList>
            <person name="Bai L."/>
            <person name="Wang X."/>
            <person name="Xiao Y."/>
        </authorList>
    </citation>
    <scope>NUCLEOTIDE SEQUENCE</scope>
    <source>
        <strain evidence="2">ATCC 31280</strain>
    </source>
</reference>
<sequence>MPRPPSLCHGAPVTSPAPINGHALLDFNSPLSDARAAALIRSLPPLPDPLIADYGCGWGELLLRAVEATPGARGVGVDSDERAIERGRAAVAERVPGRVELELGDATAWEGPAVDVAVCVGAAHAWGGIRATLEALHGRVRPGGAVVVGDAFWEHPPNDVALEVFGEEGYGTLAELVDLAVEVGYRPLRVSVASRDEWDDFESRWCASRELWLLANPGHPEADGVRALVDEHRDGWLRGYRDSLGFAYLVLARP</sequence>